<organism evidence="1 2">
    <name type="scientific">Sphingobium yanoikuyae ATCC 51230</name>
    <dbReference type="NCBI Taxonomy" id="883163"/>
    <lineage>
        <taxon>Bacteria</taxon>
        <taxon>Pseudomonadati</taxon>
        <taxon>Pseudomonadota</taxon>
        <taxon>Alphaproteobacteria</taxon>
        <taxon>Sphingomonadales</taxon>
        <taxon>Sphingomonadaceae</taxon>
        <taxon>Sphingobium</taxon>
    </lineage>
</organism>
<dbReference type="PROSITE" id="PS51257">
    <property type="entry name" value="PROKAR_LIPOPROTEIN"/>
    <property type="match status" value="1"/>
</dbReference>
<sequence>MNLLRAFGLLPSIMAVTGCGPVEVCQICLGNDPNQALSKEEVSRVYVYHNRETLPSLAKNIYYDEHCGIDCRAIVRFDVPSWQANEIAAKLSGQPIKPLNPNDVHNFLRDNNAGRSWWLQPKTEDLQGAVGDVGSGQLARVAILSQGATSRIYLVSWQM</sequence>
<reference evidence="1 2" key="1">
    <citation type="submission" date="2012-09" db="EMBL/GenBank/DDBJ databases">
        <title>The Genome Sequence of Sphingobium yanoikuyae ATCC 51230.</title>
        <authorList>
            <consortium name="The Broad Institute Genome Sequencing Platform"/>
            <person name="Earl A."/>
            <person name="Ward D."/>
            <person name="Feldgarden M."/>
            <person name="Gevers D."/>
            <person name="Huys G."/>
            <person name="Walker B."/>
            <person name="Young S.K."/>
            <person name="Zeng Q."/>
            <person name="Gargeya S."/>
            <person name="Fitzgerald M."/>
            <person name="Haas B."/>
            <person name="Abouelleil A."/>
            <person name="Alvarado L."/>
            <person name="Arachchi H.M."/>
            <person name="Berlin A.M."/>
            <person name="Chapman S.B."/>
            <person name="Goldberg J."/>
            <person name="Griggs A."/>
            <person name="Gujja S."/>
            <person name="Hansen M."/>
            <person name="Howarth C."/>
            <person name="Imamovic A."/>
            <person name="Larimer J."/>
            <person name="McCowen C."/>
            <person name="Montmayeur A."/>
            <person name="Murphy C."/>
            <person name="Neiman D."/>
            <person name="Pearson M."/>
            <person name="Priest M."/>
            <person name="Roberts A."/>
            <person name="Saif S."/>
            <person name="Shea T."/>
            <person name="Sisk P."/>
            <person name="Sykes S."/>
            <person name="Wortman J."/>
            <person name="Nusbaum C."/>
            <person name="Birren B."/>
        </authorList>
    </citation>
    <scope>NUCLEOTIDE SEQUENCE [LARGE SCALE GENOMIC DNA]</scope>
    <source>
        <strain evidence="1 2">ATCC 51230</strain>
    </source>
</reference>
<accession>K9CXT4</accession>
<name>K9CXT4_SPHYA</name>
<dbReference type="Proteomes" id="UP000009887">
    <property type="component" value="Unassembled WGS sequence"/>
</dbReference>
<proteinExistence type="predicted"/>
<evidence type="ECO:0000313" key="2">
    <source>
        <dbReference type="Proteomes" id="UP000009887"/>
    </source>
</evidence>
<evidence type="ECO:0008006" key="3">
    <source>
        <dbReference type="Google" id="ProtNLM"/>
    </source>
</evidence>
<gene>
    <name evidence="1" type="ORF">HMPREF9718_00245</name>
</gene>
<evidence type="ECO:0000313" key="1">
    <source>
        <dbReference type="EMBL" id="EKU77084.1"/>
    </source>
</evidence>
<dbReference type="AlphaFoldDB" id="K9CXT4"/>
<dbReference type="HOGENOM" id="CLU_1659634_0_0_5"/>
<keyword evidence="2" id="KW-1185">Reference proteome</keyword>
<dbReference type="EMBL" id="AGZU01000004">
    <property type="protein sequence ID" value="EKU77084.1"/>
    <property type="molecule type" value="Genomic_DNA"/>
</dbReference>
<comment type="caution">
    <text evidence="1">The sequence shown here is derived from an EMBL/GenBank/DDBJ whole genome shotgun (WGS) entry which is preliminary data.</text>
</comment>
<protein>
    <recommendedName>
        <fullName evidence="3">Lipoprotein</fullName>
    </recommendedName>
</protein>
<dbReference type="RefSeq" id="WP_004207249.1">
    <property type="nucleotide sequence ID" value="NZ_JH992904.1"/>
</dbReference>